<dbReference type="FunFam" id="1.10.3720.10:FF:000003">
    <property type="entry name" value="Aliphatic sulfonate ABC transporter permease"/>
    <property type="match status" value="1"/>
</dbReference>
<evidence type="ECO:0000259" key="8">
    <source>
        <dbReference type="PROSITE" id="PS50928"/>
    </source>
</evidence>
<protein>
    <submittedName>
        <fullName evidence="10">ABC transporter permease</fullName>
    </submittedName>
</protein>
<name>A0A1X0LLT8_RHOSG</name>
<dbReference type="CDD" id="cd06261">
    <property type="entry name" value="TM_PBP2"/>
    <property type="match status" value="1"/>
</dbReference>
<evidence type="ECO:0000256" key="5">
    <source>
        <dbReference type="ARBA" id="ARBA00022989"/>
    </source>
</evidence>
<evidence type="ECO:0000313" key="9">
    <source>
        <dbReference type="EMBL" id="MDE8645546.1"/>
    </source>
</evidence>
<sequence length="278" mass="29954">MTAVVTGGSAGVRTAKVAETKKRSSARRSKIVKATLMYAASAAIGLGIWSFLAWWYGPTTIASPAEVWSAAQELWESGVLWSSITASGQRILIGWFLGVVIGAPVGILMGRISIVRQLLDPYIEFFRFIPPIAFVTLAVVWFGIGETSKVVLIFYTSVFIVTVSTIAATVAISENKLQAAANLGANKLQIMKTVVLPSSIPGIVTGARLAMGNSFLTIVSAEIVAADQGIGSMIWQARNYGRIDWTFVGIIVLGIMGFIFDRILRILSSRYLARYGVK</sequence>
<evidence type="ECO:0000256" key="1">
    <source>
        <dbReference type="ARBA" id="ARBA00004651"/>
    </source>
</evidence>
<organism evidence="10 11">
    <name type="scientific">Rhodococcus qingshengii</name>
    <dbReference type="NCBI Taxonomy" id="334542"/>
    <lineage>
        <taxon>Bacteria</taxon>
        <taxon>Bacillati</taxon>
        <taxon>Actinomycetota</taxon>
        <taxon>Actinomycetes</taxon>
        <taxon>Mycobacteriales</taxon>
        <taxon>Nocardiaceae</taxon>
        <taxon>Rhodococcus</taxon>
        <taxon>Rhodococcus erythropolis group</taxon>
    </lineage>
</organism>
<dbReference type="Proteomes" id="UP001217325">
    <property type="component" value="Unassembled WGS sequence"/>
</dbReference>
<dbReference type="GeneID" id="64138368"/>
<reference evidence="9" key="2">
    <citation type="submission" date="2023-02" db="EMBL/GenBank/DDBJ databases">
        <title>A novel hydrolase synthesized by Rhodococcus erythropolis HQ is responsible for the detoxification of Zearalenone.</title>
        <authorList>
            <person name="Hu J."/>
            <person name="Xu J."/>
        </authorList>
    </citation>
    <scope>NUCLEOTIDE SEQUENCE</scope>
    <source>
        <strain evidence="9">HQ</strain>
    </source>
</reference>
<dbReference type="EMBL" id="JARDXE010000006">
    <property type="protein sequence ID" value="MDE8645546.1"/>
    <property type="molecule type" value="Genomic_DNA"/>
</dbReference>
<dbReference type="RefSeq" id="WP_019746502.1">
    <property type="nucleotide sequence ID" value="NZ_AP023172.1"/>
</dbReference>
<dbReference type="Pfam" id="PF00528">
    <property type="entry name" value="BPD_transp_1"/>
    <property type="match status" value="1"/>
</dbReference>
<feature type="transmembrane region" description="Helical" evidence="7">
    <location>
        <begin position="91"/>
        <end position="113"/>
    </location>
</feature>
<keyword evidence="6 7" id="KW-0472">Membrane</keyword>
<accession>A0A1X0LLT8</accession>
<gene>
    <name evidence="10" type="ORF">CHR55_00880</name>
    <name evidence="9" type="ORF">PXH69_11335</name>
</gene>
<comment type="subcellular location">
    <subcellularLocation>
        <location evidence="1 7">Cell membrane</location>
        <topology evidence="1 7">Multi-pass membrane protein</topology>
    </subcellularLocation>
</comment>
<evidence type="ECO:0000313" key="11">
    <source>
        <dbReference type="Proteomes" id="UP000230886"/>
    </source>
</evidence>
<proteinExistence type="inferred from homology"/>
<dbReference type="GO" id="GO:0042918">
    <property type="term" value="P:alkanesulfonate transmembrane transport"/>
    <property type="evidence" value="ECO:0007669"/>
    <property type="project" value="UniProtKB-ARBA"/>
</dbReference>
<accession>A0A2A5JHW3</accession>
<keyword evidence="4 7" id="KW-0812">Transmembrane</keyword>
<dbReference type="InterPro" id="IPR035906">
    <property type="entry name" value="MetI-like_sf"/>
</dbReference>
<dbReference type="SUPFAM" id="SSF161098">
    <property type="entry name" value="MetI-like"/>
    <property type="match status" value="1"/>
</dbReference>
<feature type="transmembrane region" description="Helical" evidence="7">
    <location>
        <begin position="193"/>
        <end position="211"/>
    </location>
</feature>
<keyword evidence="2 7" id="KW-0813">Transport</keyword>
<reference evidence="10 11" key="1">
    <citation type="submission" date="2017-07" db="EMBL/GenBank/DDBJ databases">
        <title>Draft sequence of Rhodococcus enclensis 23b-28.</title>
        <authorList>
            <person name="Besaury L."/>
            <person name="Sancelme M."/>
            <person name="Amato P."/>
            <person name="Lallement A."/>
            <person name="Delort A.-M."/>
        </authorList>
    </citation>
    <scope>NUCLEOTIDE SEQUENCE [LARGE SCALE GENOMIC DNA]</scope>
    <source>
        <strain evidence="10 11">23b-28</strain>
    </source>
</reference>
<feature type="transmembrane region" description="Helical" evidence="7">
    <location>
        <begin position="150"/>
        <end position="172"/>
    </location>
</feature>
<dbReference type="EMBL" id="NOVD01000001">
    <property type="protein sequence ID" value="PCK28986.1"/>
    <property type="molecule type" value="Genomic_DNA"/>
</dbReference>
<dbReference type="Proteomes" id="UP000230886">
    <property type="component" value="Unassembled WGS sequence"/>
</dbReference>
<evidence type="ECO:0000256" key="6">
    <source>
        <dbReference type="ARBA" id="ARBA00023136"/>
    </source>
</evidence>
<feature type="transmembrane region" description="Helical" evidence="7">
    <location>
        <begin position="31"/>
        <end position="56"/>
    </location>
</feature>
<feature type="transmembrane region" description="Helical" evidence="7">
    <location>
        <begin position="125"/>
        <end position="144"/>
    </location>
</feature>
<dbReference type="GO" id="GO:0005886">
    <property type="term" value="C:plasma membrane"/>
    <property type="evidence" value="ECO:0007669"/>
    <property type="project" value="UniProtKB-SubCell"/>
</dbReference>
<evidence type="ECO:0000256" key="3">
    <source>
        <dbReference type="ARBA" id="ARBA00022475"/>
    </source>
</evidence>
<keyword evidence="5 7" id="KW-1133">Transmembrane helix</keyword>
<dbReference type="InterPro" id="IPR000515">
    <property type="entry name" value="MetI-like"/>
</dbReference>
<dbReference type="PROSITE" id="PS50928">
    <property type="entry name" value="ABC_TM1"/>
    <property type="match status" value="1"/>
</dbReference>
<evidence type="ECO:0000256" key="7">
    <source>
        <dbReference type="RuleBase" id="RU363032"/>
    </source>
</evidence>
<feature type="transmembrane region" description="Helical" evidence="7">
    <location>
        <begin position="245"/>
        <end position="264"/>
    </location>
</feature>
<dbReference type="PANTHER" id="PTHR30151">
    <property type="entry name" value="ALKANE SULFONATE ABC TRANSPORTER-RELATED, MEMBRANE SUBUNIT"/>
    <property type="match status" value="1"/>
</dbReference>
<comment type="similarity">
    <text evidence="7">Belongs to the binding-protein-dependent transport system permease family.</text>
</comment>
<comment type="caution">
    <text evidence="10">The sequence shown here is derived from an EMBL/GenBank/DDBJ whole genome shotgun (WGS) entry which is preliminary data.</text>
</comment>
<dbReference type="PANTHER" id="PTHR30151:SF0">
    <property type="entry name" value="ABC TRANSPORTER PERMEASE PROTEIN MJ0413-RELATED"/>
    <property type="match status" value="1"/>
</dbReference>
<keyword evidence="3" id="KW-1003">Cell membrane</keyword>
<evidence type="ECO:0000256" key="2">
    <source>
        <dbReference type="ARBA" id="ARBA00022448"/>
    </source>
</evidence>
<dbReference type="KEGG" id="rqi:C1M55_01910"/>
<evidence type="ECO:0000313" key="10">
    <source>
        <dbReference type="EMBL" id="PCK28986.1"/>
    </source>
</evidence>
<dbReference type="AlphaFoldDB" id="A0A1X0LLT8"/>
<dbReference type="Gene3D" id="1.10.3720.10">
    <property type="entry name" value="MetI-like"/>
    <property type="match status" value="1"/>
</dbReference>
<feature type="domain" description="ABC transmembrane type-1" evidence="8">
    <location>
        <begin position="84"/>
        <end position="268"/>
    </location>
</feature>
<evidence type="ECO:0000256" key="4">
    <source>
        <dbReference type="ARBA" id="ARBA00022692"/>
    </source>
</evidence>